<name>A6KQY5_RAT</name>
<gene>
    <name evidence="1" type="ORF">rCG_45062</name>
</gene>
<proteinExistence type="predicted"/>
<evidence type="ECO:0000313" key="1">
    <source>
        <dbReference type="EMBL" id="EDL83643.1"/>
    </source>
</evidence>
<reference evidence="2" key="1">
    <citation type="submission" date="2005-09" db="EMBL/GenBank/DDBJ databases">
        <authorList>
            <person name="Mural R.J."/>
            <person name="Li P.W."/>
            <person name="Adams M.D."/>
            <person name="Amanatides P.G."/>
            <person name="Baden-Tillson H."/>
            <person name="Barnstead M."/>
            <person name="Chin S.H."/>
            <person name="Dew I."/>
            <person name="Evans C.A."/>
            <person name="Ferriera S."/>
            <person name="Flanigan M."/>
            <person name="Fosler C."/>
            <person name="Glodek A."/>
            <person name="Gu Z."/>
            <person name="Holt R.A."/>
            <person name="Jennings D."/>
            <person name="Kraft C.L."/>
            <person name="Lu F."/>
            <person name="Nguyen T."/>
            <person name="Nusskern D.R."/>
            <person name="Pfannkoch C.M."/>
            <person name="Sitter C."/>
            <person name="Sutton G.G."/>
            <person name="Venter J.C."/>
            <person name="Wang Z."/>
            <person name="Woodage T."/>
            <person name="Zheng X.H."/>
            <person name="Zhong F."/>
        </authorList>
    </citation>
    <scope>NUCLEOTIDE SEQUENCE [LARGE SCALE GENOMIC DNA]</scope>
    <source>
        <strain>BN</strain>
        <strain evidence="2">Sprague-Dawley</strain>
    </source>
</reference>
<dbReference type="EMBL" id="CH474092">
    <property type="protein sequence ID" value="EDL83643.1"/>
    <property type="molecule type" value="Genomic_DNA"/>
</dbReference>
<protein>
    <submittedName>
        <fullName evidence="1">RCG45062</fullName>
    </submittedName>
</protein>
<accession>A6KQY5</accession>
<organism evidence="1 2">
    <name type="scientific">Rattus norvegicus</name>
    <name type="common">Rat</name>
    <dbReference type="NCBI Taxonomy" id="10116"/>
    <lineage>
        <taxon>Eukaryota</taxon>
        <taxon>Metazoa</taxon>
        <taxon>Chordata</taxon>
        <taxon>Craniata</taxon>
        <taxon>Vertebrata</taxon>
        <taxon>Euteleostomi</taxon>
        <taxon>Mammalia</taxon>
        <taxon>Eutheria</taxon>
        <taxon>Euarchontoglires</taxon>
        <taxon>Glires</taxon>
        <taxon>Rodentia</taxon>
        <taxon>Myomorpha</taxon>
        <taxon>Muroidea</taxon>
        <taxon>Muridae</taxon>
        <taxon>Murinae</taxon>
        <taxon>Rattus</taxon>
    </lineage>
</organism>
<evidence type="ECO:0000313" key="2">
    <source>
        <dbReference type="Proteomes" id="UP000234681"/>
    </source>
</evidence>
<dbReference type="Proteomes" id="UP000234681">
    <property type="component" value="Chromosome 9"/>
</dbReference>
<sequence length="81" mass="9175">MKVLKPTSTVTHLLQQGHISFLIMPLPGPSICKSPHRLLHLFSVVPLWLWESLCFCCARLKCVPGVTFLCKCYKCVLMKTC</sequence>
<dbReference type="AlphaFoldDB" id="A6KQY5"/>